<comment type="caution">
    <text evidence="1">The sequence shown here is derived from an EMBL/GenBank/DDBJ whole genome shotgun (WGS) entry which is preliminary data.</text>
</comment>
<dbReference type="RefSeq" id="WP_211040262.1">
    <property type="nucleotide sequence ID" value="NZ_JAELVF020000001.1"/>
</dbReference>
<organism evidence="1 2">
    <name type="scientific">Streptomyces tardus</name>
    <dbReference type="NCBI Taxonomy" id="2780544"/>
    <lineage>
        <taxon>Bacteria</taxon>
        <taxon>Bacillati</taxon>
        <taxon>Actinomycetota</taxon>
        <taxon>Actinomycetes</taxon>
        <taxon>Kitasatosporales</taxon>
        <taxon>Streptomycetaceae</taxon>
        <taxon>Streptomyces</taxon>
    </lineage>
</organism>
<accession>A0A949N9H8</accession>
<keyword evidence="2" id="KW-1185">Reference proteome</keyword>
<dbReference type="EMBL" id="JAELVF020000001">
    <property type="protein sequence ID" value="MBU7598923.1"/>
    <property type="molecule type" value="Genomic_DNA"/>
</dbReference>
<evidence type="ECO:0000313" key="1">
    <source>
        <dbReference type="EMBL" id="MBU7598923.1"/>
    </source>
</evidence>
<dbReference type="AlphaFoldDB" id="A0A949N9H8"/>
<dbReference type="Proteomes" id="UP000694501">
    <property type="component" value="Unassembled WGS sequence"/>
</dbReference>
<protein>
    <submittedName>
        <fullName evidence="1">Uncharacterized protein</fullName>
    </submittedName>
</protein>
<proteinExistence type="predicted"/>
<gene>
    <name evidence="1" type="ORF">JGS22_015205</name>
</gene>
<name>A0A949N9H8_9ACTN</name>
<evidence type="ECO:0000313" key="2">
    <source>
        <dbReference type="Proteomes" id="UP000694501"/>
    </source>
</evidence>
<reference evidence="1" key="1">
    <citation type="submission" date="2021-06" db="EMBL/GenBank/DDBJ databases">
        <title>Sequencing of actinobacteria type strains.</title>
        <authorList>
            <person name="Nguyen G.-S."/>
            <person name="Wentzel A."/>
        </authorList>
    </citation>
    <scope>NUCLEOTIDE SEQUENCE</scope>
    <source>
        <strain evidence="1">P38-E01</strain>
    </source>
</reference>
<sequence length="63" mass="7159">MTTCRRFAQLRQRYEREIDYQIGRAKQHAETPSGRASATAAKTTTALMARSLSSHVSRCLECR</sequence>